<dbReference type="Proteomes" id="UP000198832">
    <property type="component" value="Unassembled WGS sequence"/>
</dbReference>
<keyword evidence="3" id="KW-1185">Reference proteome</keyword>
<evidence type="ECO:0000259" key="1">
    <source>
        <dbReference type="Pfam" id="PF13632"/>
    </source>
</evidence>
<dbReference type="PANTHER" id="PTHR43179">
    <property type="entry name" value="RHAMNOSYLTRANSFERASE WBBL"/>
    <property type="match status" value="1"/>
</dbReference>
<dbReference type="PANTHER" id="PTHR43179:SF7">
    <property type="entry name" value="RHAMNOSYLTRANSFERASE WBBL"/>
    <property type="match status" value="1"/>
</dbReference>
<feature type="domain" description="Glycosyltransferase 2-like" evidence="1">
    <location>
        <begin position="102"/>
        <end position="282"/>
    </location>
</feature>
<evidence type="ECO:0000313" key="2">
    <source>
        <dbReference type="EMBL" id="SFC27508.1"/>
    </source>
</evidence>
<dbReference type="STRING" id="574651.SAMN04487968_10515"/>
<dbReference type="AlphaFoldDB" id="A0A1I1HZX0"/>
<organism evidence="2 3">
    <name type="scientific">Nocardioides terrae</name>
    <dbReference type="NCBI Taxonomy" id="574651"/>
    <lineage>
        <taxon>Bacteria</taxon>
        <taxon>Bacillati</taxon>
        <taxon>Actinomycetota</taxon>
        <taxon>Actinomycetes</taxon>
        <taxon>Propionibacteriales</taxon>
        <taxon>Nocardioidaceae</taxon>
        <taxon>Nocardioides</taxon>
    </lineage>
</organism>
<dbReference type="CDD" id="cd04186">
    <property type="entry name" value="GT_2_like_c"/>
    <property type="match status" value="1"/>
</dbReference>
<evidence type="ECO:0000313" key="3">
    <source>
        <dbReference type="Proteomes" id="UP000198832"/>
    </source>
</evidence>
<protein>
    <submittedName>
        <fullName evidence="2">Glycosyltransferase, GT2 family</fullName>
    </submittedName>
</protein>
<dbReference type="InterPro" id="IPR029044">
    <property type="entry name" value="Nucleotide-diphossugar_trans"/>
</dbReference>
<dbReference type="Pfam" id="PF13632">
    <property type="entry name" value="Glyco_trans_2_3"/>
    <property type="match status" value="1"/>
</dbReference>
<dbReference type="GO" id="GO:0016740">
    <property type="term" value="F:transferase activity"/>
    <property type="evidence" value="ECO:0007669"/>
    <property type="project" value="UniProtKB-KW"/>
</dbReference>
<dbReference type="RefSeq" id="WP_175507606.1">
    <property type="nucleotide sequence ID" value="NZ_FOLB01000005.1"/>
</dbReference>
<gene>
    <name evidence="2" type="ORF">SAMN04487968_10515</name>
</gene>
<dbReference type="Gene3D" id="3.90.550.10">
    <property type="entry name" value="Spore Coat Polysaccharide Biosynthesis Protein SpsA, Chain A"/>
    <property type="match status" value="1"/>
</dbReference>
<proteinExistence type="predicted"/>
<name>A0A1I1HZX0_9ACTN</name>
<dbReference type="EMBL" id="FOLB01000005">
    <property type="protein sequence ID" value="SFC27508.1"/>
    <property type="molecule type" value="Genomic_DNA"/>
</dbReference>
<keyword evidence="2" id="KW-0808">Transferase</keyword>
<dbReference type="InterPro" id="IPR001173">
    <property type="entry name" value="Glyco_trans_2-like"/>
</dbReference>
<reference evidence="2 3" key="1">
    <citation type="submission" date="2016-10" db="EMBL/GenBank/DDBJ databases">
        <authorList>
            <person name="de Groot N.N."/>
        </authorList>
    </citation>
    <scope>NUCLEOTIDE SEQUENCE [LARGE SCALE GENOMIC DNA]</scope>
    <source>
        <strain evidence="2 3">CGMCC 1.7056</strain>
    </source>
</reference>
<sequence length="322" mass="35407">MGNDLPTEVGDRTQFGDLAIVVVNFGPPDLLRHNLVDVGRDLDPAQVVVVDNHSTDDVRRTVQSQCEEEGWAGVFPAVNTGYGTGNNLGARAAIAQGARFLLFLNPDARIDRRSVEMLLDTTRRDNSALVAPVIISPAGITTSTGNILNLDTGDMQSAARPERQTPSAVVHWVTGACFLVSVALWERVGGFDDDYFLYWEDVDLCARVDAAGGRIVVIAEATAVHQGGATHTTVGARAKSATYYYYNIRNRQIFAAKWLSTERQRKWRRSTVQSALRILLRGGRRQFLHPISPLTAAWRGVFDGRRLARTVGASTFHRSTMQ</sequence>
<dbReference type="SUPFAM" id="SSF53448">
    <property type="entry name" value="Nucleotide-diphospho-sugar transferases"/>
    <property type="match status" value="1"/>
</dbReference>
<accession>A0A1I1HZX0</accession>